<dbReference type="GO" id="GO:0012505">
    <property type="term" value="C:endomembrane system"/>
    <property type="evidence" value="ECO:0007669"/>
    <property type="project" value="UniProtKB-SubCell"/>
</dbReference>
<dbReference type="STRING" id="303698.A0A1V6SXM3"/>
<evidence type="ECO:0000256" key="3">
    <source>
        <dbReference type="ARBA" id="ARBA00009699"/>
    </source>
</evidence>
<feature type="transmembrane region" description="Helical" evidence="12">
    <location>
        <begin position="436"/>
        <end position="458"/>
    </location>
</feature>
<comment type="catalytic activity">
    <reaction evidence="1 10">
        <text>Random hydrolysis of (1-&gt;6)-alpha-D-mannosidic linkages in unbranched (1-&gt;6)-mannans.</text>
        <dbReference type="EC" id="3.2.1.101"/>
    </reaction>
</comment>
<comment type="subcellular location">
    <subcellularLocation>
        <location evidence="2">Endomembrane system</location>
    </subcellularLocation>
</comment>
<proteinExistence type="inferred from homology"/>
<keyword evidence="12" id="KW-0812">Transmembrane</keyword>
<evidence type="ECO:0000256" key="6">
    <source>
        <dbReference type="ARBA" id="ARBA00022801"/>
    </source>
</evidence>
<keyword evidence="5 13" id="KW-0732">Signal</keyword>
<dbReference type="FunFam" id="1.50.10.20:FF:000006">
    <property type="entry name" value="Mannan endo-1,6-alpha-mannosidase"/>
    <property type="match status" value="1"/>
</dbReference>
<dbReference type="Pfam" id="PF03663">
    <property type="entry name" value="Glyco_hydro_76"/>
    <property type="match status" value="1"/>
</dbReference>
<dbReference type="GO" id="GO:0016052">
    <property type="term" value="P:carbohydrate catabolic process"/>
    <property type="evidence" value="ECO:0007669"/>
    <property type="project" value="InterPro"/>
</dbReference>
<feature type="signal peptide" evidence="13">
    <location>
        <begin position="1"/>
        <end position="25"/>
    </location>
</feature>
<keyword evidence="7 12" id="KW-0472">Membrane</keyword>
<evidence type="ECO:0000256" key="12">
    <source>
        <dbReference type="SAM" id="Phobius"/>
    </source>
</evidence>
<protein>
    <recommendedName>
        <fullName evidence="4 10">Mannan endo-1,6-alpha-mannosidase</fullName>
        <ecNumber evidence="4 10">3.2.1.101</ecNumber>
    </recommendedName>
</protein>
<comment type="similarity">
    <text evidence="3 10">Belongs to the glycosyl hydrolase 76 family.</text>
</comment>
<evidence type="ECO:0000256" key="10">
    <source>
        <dbReference type="PIRNR" id="PIRNR016302"/>
    </source>
</evidence>
<gene>
    <name evidence="14" type="ORF">PENSTE_c017G09132</name>
</gene>
<dbReference type="GO" id="GO:0009272">
    <property type="term" value="P:fungal-type cell wall biogenesis"/>
    <property type="evidence" value="ECO:0007669"/>
    <property type="project" value="TreeGrafter"/>
</dbReference>
<dbReference type="InterPro" id="IPR005198">
    <property type="entry name" value="Glyco_hydro_76"/>
</dbReference>
<name>A0A1V6SXM3_9EURO</name>
<sequence length="460" mass="50515">MRLPGAGLLLRGLLLSIFMPSPAVAIELDISDEQSIKDAASTSIYAMMTYYHGNETGHIPGAFPDKWWEGSALFLALLQYWYYTGDTTYNDELRIGLEWQSGDDGDYMPTNYSSYLGNDDQMFWGVAAMTAAELGFKDVSDGFSWLSLAQGVFNTQIKRWDTTKCEGGMRWQIFPYQSGYTMKNSISNGGLFQLAARLTRYTGNSTYMSWATKIWDWSVSENSSPLVKNSTWDVSDSTNMEDNCATRGDTQWSYNYGTYMMGAAYLYNYTNGSSYWLEATNGLLNTTLDTFFPSSNGGIFEEVTCEPSESCNNNEILFKGLVSSWLSFTALLVPSTFDTIMPKLQTSAQAAAKSCSGHNNNTCGVRWYQSKYDGWIGMEEQISASDIFVANLVYFNKTGPVTSTTGGNSSSNPNAGNNDNTAAGTTQSAITTGDRAGAGILTVVFVVGWVALMGWTVLSG</sequence>
<reference evidence="15" key="1">
    <citation type="journal article" date="2017" name="Nat. Microbiol.">
        <title>Global analysis of biosynthetic gene clusters reveals vast potential of secondary metabolite production in Penicillium species.</title>
        <authorList>
            <person name="Nielsen J.C."/>
            <person name="Grijseels S."/>
            <person name="Prigent S."/>
            <person name="Ji B."/>
            <person name="Dainat J."/>
            <person name="Nielsen K.F."/>
            <person name="Frisvad J.C."/>
            <person name="Workman M."/>
            <person name="Nielsen J."/>
        </authorList>
    </citation>
    <scope>NUCLEOTIDE SEQUENCE [LARGE SCALE GENOMIC DNA]</scope>
    <source>
        <strain evidence="15">IBT 24891</strain>
    </source>
</reference>
<evidence type="ECO:0000256" key="4">
    <source>
        <dbReference type="ARBA" id="ARBA00012350"/>
    </source>
</evidence>
<dbReference type="OrthoDB" id="4187847at2759"/>
<feature type="region of interest" description="Disordered" evidence="11">
    <location>
        <begin position="403"/>
        <end position="425"/>
    </location>
</feature>
<evidence type="ECO:0000256" key="13">
    <source>
        <dbReference type="SAM" id="SignalP"/>
    </source>
</evidence>
<keyword evidence="15" id="KW-1185">Reference proteome</keyword>
<dbReference type="Proteomes" id="UP000191285">
    <property type="component" value="Unassembled WGS sequence"/>
</dbReference>
<evidence type="ECO:0000256" key="9">
    <source>
        <dbReference type="ARBA" id="ARBA00023295"/>
    </source>
</evidence>
<evidence type="ECO:0000256" key="7">
    <source>
        <dbReference type="ARBA" id="ARBA00023136"/>
    </source>
</evidence>
<evidence type="ECO:0000256" key="11">
    <source>
        <dbReference type="SAM" id="MobiDB-lite"/>
    </source>
</evidence>
<evidence type="ECO:0000256" key="1">
    <source>
        <dbReference type="ARBA" id="ARBA00001452"/>
    </source>
</evidence>
<evidence type="ECO:0000313" key="14">
    <source>
        <dbReference type="EMBL" id="OQE18742.1"/>
    </source>
</evidence>
<dbReference type="EMBL" id="MLKD01000017">
    <property type="protein sequence ID" value="OQE18742.1"/>
    <property type="molecule type" value="Genomic_DNA"/>
</dbReference>
<dbReference type="InterPro" id="IPR008928">
    <property type="entry name" value="6-hairpin_glycosidase_sf"/>
</dbReference>
<keyword evidence="6 10" id="KW-0378">Hydrolase</keyword>
<dbReference type="InterPro" id="IPR014480">
    <property type="entry name" value="Mannan-1_6-alpha_mannosidase"/>
</dbReference>
<evidence type="ECO:0000256" key="5">
    <source>
        <dbReference type="ARBA" id="ARBA00022729"/>
    </source>
</evidence>
<accession>A0A1V6SXM3</accession>
<keyword evidence="9 10" id="KW-0326">Glycosidase</keyword>
<organism evidence="14 15">
    <name type="scientific">Penicillium steckii</name>
    <dbReference type="NCBI Taxonomy" id="303698"/>
    <lineage>
        <taxon>Eukaryota</taxon>
        <taxon>Fungi</taxon>
        <taxon>Dikarya</taxon>
        <taxon>Ascomycota</taxon>
        <taxon>Pezizomycotina</taxon>
        <taxon>Eurotiomycetes</taxon>
        <taxon>Eurotiomycetidae</taxon>
        <taxon>Eurotiales</taxon>
        <taxon>Aspergillaceae</taxon>
        <taxon>Penicillium</taxon>
    </lineage>
</organism>
<keyword evidence="12" id="KW-1133">Transmembrane helix</keyword>
<keyword evidence="8" id="KW-0325">Glycoprotein</keyword>
<dbReference type="Gene3D" id="1.50.10.20">
    <property type="match status" value="1"/>
</dbReference>
<dbReference type="SUPFAM" id="SSF48208">
    <property type="entry name" value="Six-hairpin glycosidases"/>
    <property type="match status" value="1"/>
</dbReference>
<dbReference type="PIRSF" id="PIRSF016302">
    <property type="entry name" value="Man_a_manosd"/>
    <property type="match status" value="1"/>
</dbReference>
<feature type="chain" id="PRO_5012506242" description="Mannan endo-1,6-alpha-mannosidase" evidence="13">
    <location>
        <begin position="26"/>
        <end position="460"/>
    </location>
</feature>
<evidence type="ECO:0000256" key="2">
    <source>
        <dbReference type="ARBA" id="ARBA00004308"/>
    </source>
</evidence>
<evidence type="ECO:0000313" key="15">
    <source>
        <dbReference type="Proteomes" id="UP000191285"/>
    </source>
</evidence>
<dbReference type="GO" id="GO:0008496">
    <property type="term" value="F:mannan endo-1,6-alpha-mannosidase activity"/>
    <property type="evidence" value="ECO:0007669"/>
    <property type="project" value="UniProtKB-UniRule"/>
</dbReference>
<evidence type="ECO:0000256" key="8">
    <source>
        <dbReference type="ARBA" id="ARBA00023180"/>
    </source>
</evidence>
<dbReference type="PANTHER" id="PTHR12145">
    <property type="entry name" value="MANNAN ENDO-1,6-ALPHA-MANNOSIDASE DCW1"/>
    <property type="match status" value="1"/>
</dbReference>
<dbReference type="AlphaFoldDB" id="A0A1V6SXM3"/>
<comment type="caution">
    <text evidence="14">The sequence shown here is derived from an EMBL/GenBank/DDBJ whole genome shotgun (WGS) entry which is preliminary data.</text>
</comment>
<dbReference type="PANTHER" id="PTHR12145:SF37">
    <property type="entry name" value="MANNAN ENDO-1,6-ALPHA-MANNOSIDASE"/>
    <property type="match status" value="1"/>
</dbReference>
<dbReference type="EC" id="3.2.1.101" evidence="4 10"/>